<dbReference type="CDD" id="cd00609">
    <property type="entry name" value="AAT_like"/>
    <property type="match status" value="1"/>
</dbReference>
<dbReference type="GO" id="GO:0016740">
    <property type="term" value="F:transferase activity"/>
    <property type="evidence" value="ECO:0007669"/>
    <property type="project" value="UniProtKB-KW"/>
</dbReference>
<dbReference type="PANTHER" id="PTHR43510:SF1">
    <property type="entry name" value="AMINOTRANSFERASE FUNCTION, HYPOTHETICAL (EUROFUNG)"/>
    <property type="match status" value="1"/>
</dbReference>
<dbReference type="Proteomes" id="UP000799429">
    <property type="component" value="Unassembled WGS sequence"/>
</dbReference>
<dbReference type="Pfam" id="PF00155">
    <property type="entry name" value="Aminotran_1_2"/>
    <property type="match status" value="1"/>
</dbReference>
<dbReference type="EMBL" id="MU006101">
    <property type="protein sequence ID" value="KAF2837027.1"/>
    <property type="molecule type" value="Genomic_DNA"/>
</dbReference>
<dbReference type="PROSITE" id="PS00105">
    <property type="entry name" value="AA_TRANSFER_CLASS_1"/>
    <property type="match status" value="1"/>
</dbReference>
<accession>A0A9P4VPR9</accession>
<evidence type="ECO:0000256" key="1">
    <source>
        <dbReference type="ARBA" id="ARBA00007441"/>
    </source>
</evidence>
<dbReference type="PANTHER" id="PTHR43510">
    <property type="entry name" value="AMINOTRANSFERASE FUNCTION, HYPOTHETICAL (EUROFUNG)"/>
    <property type="match status" value="1"/>
</dbReference>
<dbReference type="Gene3D" id="3.40.640.10">
    <property type="entry name" value="Type I PLP-dependent aspartate aminotransferase-like (Major domain)"/>
    <property type="match status" value="1"/>
</dbReference>
<keyword evidence="2" id="KW-0663">Pyridoxal phosphate</keyword>
<dbReference type="SUPFAM" id="SSF53383">
    <property type="entry name" value="PLP-dependent transferases"/>
    <property type="match status" value="1"/>
</dbReference>
<protein>
    <submittedName>
        <fullName evidence="4">PLP-dependent transferase</fullName>
    </submittedName>
</protein>
<comment type="similarity">
    <text evidence="1">Belongs to the class-I pyridoxal-phosphate-dependent aminotransferase family.</text>
</comment>
<gene>
    <name evidence="4" type="ORF">M501DRAFT_986832</name>
</gene>
<evidence type="ECO:0000313" key="4">
    <source>
        <dbReference type="EMBL" id="KAF2837027.1"/>
    </source>
</evidence>
<dbReference type="Gene3D" id="3.90.1150.10">
    <property type="entry name" value="Aspartate Aminotransferase, domain 1"/>
    <property type="match status" value="1"/>
</dbReference>
<dbReference type="InterPro" id="IPR004839">
    <property type="entry name" value="Aminotransferase_I/II_large"/>
</dbReference>
<dbReference type="InterPro" id="IPR004838">
    <property type="entry name" value="NHTrfase_class1_PyrdxlP-BS"/>
</dbReference>
<dbReference type="InterPro" id="IPR015421">
    <property type="entry name" value="PyrdxlP-dep_Trfase_major"/>
</dbReference>
<dbReference type="GO" id="GO:0030170">
    <property type="term" value="F:pyridoxal phosphate binding"/>
    <property type="evidence" value="ECO:0007669"/>
    <property type="project" value="InterPro"/>
</dbReference>
<evidence type="ECO:0000256" key="2">
    <source>
        <dbReference type="ARBA" id="ARBA00022898"/>
    </source>
</evidence>
<feature type="domain" description="Aminotransferase class I/classII large" evidence="3">
    <location>
        <begin position="53"/>
        <end position="376"/>
    </location>
</feature>
<evidence type="ECO:0000313" key="5">
    <source>
        <dbReference type="Proteomes" id="UP000799429"/>
    </source>
</evidence>
<keyword evidence="5" id="KW-1185">Reference proteome</keyword>
<sequence>MVKIKPFAIEQWMDKYQPGCNFDLGETCCSSISVQELIDLSEDKSGNIIQLAKRLDYGEIRGSDTLRGNLARLYSSKVAIPLPKENVLITPGAISANYLLLYTLTGPEDHVICHYPTYQQLYEVPKSLGAEVDLWKAKEESDWILDVEELKMLIKPNTKLIIINNPNNPTGAVLKKSFLQQIVDIATEHDIYILADEVYRPLFHGITPMDAEFPPSILSMGYKKAIATGSMSKAYSMAGLRVGWIASRDHDIIDQCAHARDYTTISVGQLNDQVAAFALSQSTVHNLLARNLQIAKTNKDLLEKFIIKHDDICEWVKPVAGTTAFVKFHRDGIPVDSTAFCKTLLEKFGVLFAPGDECFGKEFKGYIRIGYCCATESLKGGLDKAKLFLRKDYDDVPLVQ</sequence>
<name>A0A9P4VPR9_9PEZI</name>
<comment type="caution">
    <text evidence="4">The sequence shown here is derived from an EMBL/GenBank/DDBJ whole genome shotgun (WGS) entry which is preliminary data.</text>
</comment>
<evidence type="ECO:0000259" key="3">
    <source>
        <dbReference type="Pfam" id="PF00155"/>
    </source>
</evidence>
<organism evidence="4 5">
    <name type="scientific">Patellaria atrata CBS 101060</name>
    <dbReference type="NCBI Taxonomy" id="1346257"/>
    <lineage>
        <taxon>Eukaryota</taxon>
        <taxon>Fungi</taxon>
        <taxon>Dikarya</taxon>
        <taxon>Ascomycota</taxon>
        <taxon>Pezizomycotina</taxon>
        <taxon>Dothideomycetes</taxon>
        <taxon>Dothideomycetes incertae sedis</taxon>
        <taxon>Patellariales</taxon>
        <taxon>Patellariaceae</taxon>
        <taxon>Patellaria</taxon>
    </lineage>
</organism>
<dbReference type="InterPro" id="IPR015424">
    <property type="entry name" value="PyrdxlP-dep_Trfase"/>
</dbReference>
<keyword evidence="4" id="KW-0808">Transferase</keyword>
<dbReference type="InterPro" id="IPR015422">
    <property type="entry name" value="PyrdxlP-dep_Trfase_small"/>
</dbReference>
<reference evidence="4" key="1">
    <citation type="journal article" date="2020" name="Stud. Mycol.">
        <title>101 Dothideomycetes genomes: a test case for predicting lifestyles and emergence of pathogens.</title>
        <authorList>
            <person name="Haridas S."/>
            <person name="Albert R."/>
            <person name="Binder M."/>
            <person name="Bloem J."/>
            <person name="Labutti K."/>
            <person name="Salamov A."/>
            <person name="Andreopoulos B."/>
            <person name="Baker S."/>
            <person name="Barry K."/>
            <person name="Bills G."/>
            <person name="Bluhm B."/>
            <person name="Cannon C."/>
            <person name="Castanera R."/>
            <person name="Culley D."/>
            <person name="Daum C."/>
            <person name="Ezra D."/>
            <person name="Gonzalez J."/>
            <person name="Henrissat B."/>
            <person name="Kuo A."/>
            <person name="Liang C."/>
            <person name="Lipzen A."/>
            <person name="Lutzoni F."/>
            <person name="Magnuson J."/>
            <person name="Mondo S."/>
            <person name="Nolan M."/>
            <person name="Ohm R."/>
            <person name="Pangilinan J."/>
            <person name="Park H.-J."/>
            <person name="Ramirez L."/>
            <person name="Alfaro M."/>
            <person name="Sun H."/>
            <person name="Tritt A."/>
            <person name="Yoshinaga Y."/>
            <person name="Zwiers L.-H."/>
            <person name="Turgeon B."/>
            <person name="Goodwin S."/>
            <person name="Spatafora J."/>
            <person name="Crous P."/>
            <person name="Grigoriev I."/>
        </authorList>
    </citation>
    <scope>NUCLEOTIDE SEQUENCE</scope>
    <source>
        <strain evidence="4">CBS 101060</strain>
    </source>
</reference>
<dbReference type="AlphaFoldDB" id="A0A9P4VPR9"/>
<proteinExistence type="inferred from homology"/>
<dbReference type="OrthoDB" id="7042322at2759"/>